<keyword evidence="3" id="KW-1003">Cell membrane</keyword>
<evidence type="ECO:0000259" key="8">
    <source>
        <dbReference type="PROSITE" id="PS50928"/>
    </source>
</evidence>
<dbReference type="PANTHER" id="PTHR43744">
    <property type="entry name" value="ABC TRANSPORTER PERMEASE PROTEIN MG189-RELATED-RELATED"/>
    <property type="match status" value="1"/>
</dbReference>
<keyword evidence="5 7" id="KW-1133">Transmembrane helix</keyword>
<reference evidence="10" key="1">
    <citation type="journal article" date="2019" name="Int. J. Syst. Evol. Microbiol.">
        <title>The Global Catalogue of Microorganisms (GCM) 10K type strain sequencing project: providing services to taxonomists for standard genome sequencing and annotation.</title>
        <authorList>
            <consortium name="The Broad Institute Genomics Platform"/>
            <consortium name="The Broad Institute Genome Sequencing Center for Infectious Disease"/>
            <person name="Wu L."/>
            <person name="Ma J."/>
        </authorList>
    </citation>
    <scope>NUCLEOTIDE SEQUENCE [LARGE SCALE GENOMIC DNA]</scope>
    <source>
        <strain evidence="10">CCUG 57113</strain>
    </source>
</reference>
<dbReference type="Pfam" id="PF00528">
    <property type="entry name" value="BPD_transp_1"/>
    <property type="match status" value="1"/>
</dbReference>
<keyword evidence="4 7" id="KW-0812">Transmembrane</keyword>
<organism evidence="9 10">
    <name type="scientific">Cohnella suwonensis</name>
    <dbReference type="NCBI Taxonomy" id="696072"/>
    <lineage>
        <taxon>Bacteria</taxon>
        <taxon>Bacillati</taxon>
        <taxon>Bacillota</taxon>
        <taxon>Bacilli</taxon>
        <taxon>Bacillales</taxon>
        <taxon>Paenibacillaceae</taxon>
        <taxon>Cohnella</taxon>
    </lineage>
</organism>
<comment type="similarity">
    <text evidence="7">Belongs to the binding-protein-dependent transport system permease family.</text>
</comment>
<feature type="transmembrane region" description="Helical" evidence="7">
    <location>
        <begin position="210"/>
        <end position="230"/>
    </location>
</feature>
<dbReference type="Proteomes" id="UP001596105">
    <property type="component" value="Unassembled WGS sequence"/>
</dbReference>
<feature type="transmembrane region" description="Helical" evidence="7">
    <location>
        <begin position="73"/>
        <end position="92"/>
    </location>
</feature>
<comment type="subcellular location">
    <subcellularLocation>
        <location evidence="1 7">Cell membrane</location>
        <topology evidence="1 7">Multi-pass membrane protein</topology>
    </subcellularLocation>
</comment>
<evidence type="ECO:0000256" key="2">
    <source>
        <dbReference type="ARBA" id="ARBA00022448"/>
    </source>
</evidence>
<evidence type="ECO:0000256" key="5">
    <source>
        <dbReference type="ARBA" id="ARBA00022989"/>
    </source>
</evidence>
<feature type="transmembrane region" description="Helical" evidence="7">
    <location>
        <begin position="9"/>
        <end position="30"/>
    </location>
</feature>
<name>A0ABW0M187_9BACL</name>
<comment type="caution">
    <text evidence="9">The sequence shown here is derived from an EMBL/GenBank/DDBJ whole genome shotgun (WGS) entry which is preliminary data.</text>
</comment>
<dbReference type="InterPro" id="IPR000515">
    <property type="entry name" value="MetI-like"/>
</dbReference>
<keyword evidence="6 7" id="KW-0472">Membrane</keyword>
<dbReference type="InterPro" id="IPR035906">
    <property type="entry name" value="MetI-like_sf"/>
</dbReference>
<sequence>MSAKNWRKLAVEIPFILLSALVILPFYMLFVNSMKSSADAAQMSLGFPKSLHFENFRTVFDEANMGVAFKNSLIITVVAVVALIVFSAFTGYVIQRRSTRITSVIYFVILVGLTVPTFMVPTYVLAKNLHLTDSLTGIILVSIAINFPYGVFLYTGYFKSIPREIDESAVIDGCKPYGLFFRIIFPLLLPVTVTSIIIQFLAIWNDFSTAVYFLNTSSKYSLVMTTFFFFGAHAADWNLVFANLVIISLPVLILYFLLQRLVISGLTSGAVKS</sequence>
<evidence type="ECO:0000256" key="7">
    <source>
        <dbReference type="RuleBase" id="RU363032"/>
    </source>
</evidence>
<protein>
    <submittedName>
        <fullName evidence="9">Carbohydrate ABC transporter permease</fullName>
    </submittedName>
</protein>
<feature type="transmembrane region" description="Helical" evidence="7">
    <location>
        <begin position="237"/>
        <end position="258"/>
    </location>
</feature>
<dbReference type="Gene3D" id="1.10.3720.10">
    <property type="entry name" value="MetI-like"/>
    <property type="match status" value="1"/>
</dbReference>
<gene>
    <name evidence="9" type="ORF">ACFPPD_19785</name>
</gene>
<proteinExistence type="inferred from homology"/>
<dbReference type="RefSeq" id="WP_209748216.1">
    <property type="nucleotide sequence ID" value="NZ_JBHSMH010000082.1"/>
</dbReference>
<keyword evidence="2 7" id="KW-0813">Transport</keyword>
<feature type="transmembrane region" description="Helical" evidence="7">
    <location>
        <begin position="179"/>
        <end position="204"/>
    </location>
</feature>
<evidence type="ECO:0000256" key="6">
    <source>
        <dbReference type="ARBA" id="ARBA00023136"/>
    </source>
</evidence>
<feature type="transmembrane region" description="Helical" evidence="7">
    <location>
        <begin position="138"/>
        <end position="158"/>
    </location>
</feature>
<evidence type="ECO:0000313" key="9">
    <source>
        <dbReference type="EMBL" id="MFC5470932.1"/>
    </source>
</evidence>
<dbReference type="EMBL" id="JBHSMH010000082">
    <property type="protein sequence ID" value="MFC5470932.1"/>
    <property type="molecule type" value="Genomic_DNA"/>
</dbReference>
<dbReference type="PANTHER" id="PTHR43744:SF12">
    <property type="entry name" value="ABC TRANSPORTER PERMEASE PROTEIN MG189-RELATED"/>
    <property type="match status" value="1"/>
</dbReference>
<keyword evidence="10" id="KW-1185">Reference proteome</keyword>
<dbReference type="PROSITE" id="PS50928">
    <property type="entry name" value="ABC_TM1"/>
    <property type="match status" value="1"/>
</dbReference>
<accession>A0ABW0M187</accession>
<feature type="transmembrane region" description="Helical" evidence="7">
    <location>
        <begin position="104"/>
        <end position="126"/>
    </location>
</feature>
<dbReference type="CDD" id="cd06261">
    <property type="entry name" value="TM_PBP2"/>
    <property type="match status" value="1"/>
</dbReference>
<evidence type="ECO:0000256" key="3">
    <source>
        <dbReference type="ARBA" id="ARBA00022475"/>
    </source>
</evidence>
<evidence type="ECO:0000313" key="10">
    <source>
        <dbReference type="Proteomes" id="UP001596105"/>
    </source>
</evidence>
<evidence type="ECO:0000256" key="4">
    <source>
        <dbReference type="ARBA" id="ARBA00022692"/>
    </source>
</evidence>
<evidence type="ECO:0000256" key="1">
    <source>
        <dbReference type="ARBA" id="ARBA00004651"/>
    </source>
</evidence>
<feature type="domain" description="ABC transmembrane type-1" evidence="8">
    <location>
        <begin position="69"/>
        <end position="258"/>
    </location>
</feature>
<dbReference type="SUPFAM" id="SSF161098">
    <property type="entry name" value="MetI-like"/>
    <property type="match status" value="1"/>
</dbReference>